<name>A0AAI9SZL2_9ASCO</name>
<accession>A0AAI9SZL2</accession>
<dbReference type="RefSeq" id="XP_049181893.1">
    <property type="nucleotide sequence ID" value="XM_049326956.1"/>
</dbReference>
<proteinExistence type="predicted"/>
<dbReference type="GeneID" id="73378607"/>
<reference evidence="2" key="1">
    <citation type="journal article" date="2022" name="DNA Res.">
        <title>Genome analysis of five recently described species of the CUG-Ser clade uncovers Candida theae as a new hybrid lineage with pathogenic potential in the Candida parapsilosis species complex.</title>
        <authorList>
            <person name="Mixao V."/>
            <person name="Del Olmo V."/>
            <person name="Hegedusova E."/>
            <person name="Saus E."/>
            <person name="Pryszcz L."/>
            <person name="Cillingova A."/>
            <person name="Nosek J."/>
            <person name="Gabaldon T."/>
        </authorList>
    </citation>
    <scope>NUCLEOTIDE SEQUENCE</scope>
    <source>
        <strain evidence="2">CBS 10844</strain>
    </source>
</reference>
<feature type="transmembrane region" description="Helical" evidence="1">
    <location>
        <begin position="15"/>
        <end position="33"/>
    </location>
</feature>
<evidence type="ECO:0000313" key="3">
    <source>
        <dbReference type="Proteomes" id="UP001202479"/>
    </source>
</evidence>
<keyword evidence="1" id="KW-0472">Membrane</keyword>
<dbReference type="AlphaFoldDB" id="A0AAI9SZL2"/>
<keyword evidence="1" id="KW-1133">Transmembrane helix</keyword>
<keyword evidence="1" id="KW-0812">Transmembrane</keyword>
<dbReference type="EMBL" id="JAHUZD010000025">
    <property type="protein sequence ID" value="KAI3406148.1"/>
    <property type="molecule type" value="Genomic_DNA"/>
</dbReference>
<dbReference type="Proteomes" id="UP001202479">
    <property type="component" value="Unassembled WGS sequence"/>
</dbReference>
<evidence type="ECO:0000313" key="2">
    <source>
        <dbReference type="EMBL" id="KAI3406148.1"/>
    </source>
</evidence>
<gene>
    <name evidence="2" type="ORF">KGF56_000990</name>
</gene>
<protein>
    <submittedName>
        <fullName evidence="2">Uncharacterized protein</fullName>
    </submittedName>
</protein>
<keyword evidence="3" id="KW-1185">Reference proteome</keyword>
<comment type="caution">
    <text evidence="2">The sequence shown here is derived from an EMBL/GenBank/DDBJ whole genome shotgun (WGS) entry which is preliminary data.</text>
</comment>
<sequence length="135" mass="15649">MNNLAARSTETQRSIVRRYGIFAAIAVSLFLIGKKHIAYEKEQRHKLENDADLNNSDNEFAISVKRPGFPENNPNLNYDDINRQSRYIGTGNAYSSRRPGDRLSLYSVLKMKWFPEDKEKEAQYYTPSQEDKVVK</sequence>
<organism evidence="2 3">
    <name type="scientific">Candida oxycetoniae</name>
    <dbReference type="NCBI Taxonomy" id="497107"/>
    <lineage>
        <taxon>Eukaryota</taxon>
        <taxon>Fungi</taxon>
        <taxon>Dikarya</taxon>
        <taxon>Ascomycota</taxon>
        <taxon>Saccharomycotina</taxon>
        <taxon>Pichiomycetes</taxon>
        <taxon>Debaryomycetaceae</taxon>
        <taxon>Candida/Lodderomyces clade</taxon>
        <taxon>Candida</taxon>
    </lineage>
</organism>
<evidence type="ECO:0000256" key="1">
    <source>
        <dbReference type="SAM" id="Phobius"/>
    </source>
</evidence>